<dbReference type="PROSITE" id="PS51186">
    <property type="entry name" value="GNAT"/>
    <property type="match status" value="1"/>
</dbReference>
<dbReference type="InterPro" id="IPR016181">
    <property type="entry name" value="Acyl_CoA_acyltransferase"/>
</dbReference>
<sequence>MRLIDTHPDDPATAGLLDAYFAERAAGFPGGGYRVARPAPDAFRAPGALIRAEDVGIVGLRPLDADDAGVRMEVKHLYVAPAARGTGLGRLLLAAAVERAREAGAATVVLDTNRSLEAAGGLYRSVGFRPVPPYNDNPNATDWYALPLD</sequence>
<evidence type="ECO:0000256" key="2">
    <source>
        <dbReference type="ARBA" id="ARBA00023315"/>
    </source>
</evidence>
<evidence type="ECO:0000313" key="5">
    <source>
        <dbReference type="Proteomes" id="UP001597347"/>
    </source>
</evidence>
<keyword evidence="5" id="KW-1185">Reference proteome</keyword>
<dbReference type="SUPFAM" id="SSF55729">
    <property type="entry name" value="Acyl-CoA N-acyltransferases (Nat)"/>
    <property type="match status" value="1"/>
</dbReference>
<accession>A0ABW4LDC7</accession>
<dbReference type="Gene3D" id="3.40.630.30">
    <property type="match status" value="1"/>
</dbReference>
<dbReference type="PANTHER" id="PTHR43877">
    <property type="entry name" value="AMINOALKYLPHOSPHONATE N-ACETYLTRANSFERASE-RELATED-RELATED"/>
    <property type="match status" value="1"/>
</dbReference>
<dbReference type="InterPro" id="IPR050832">
    <property type="entry name" value="Bact_Acetyltransf"/>
</dbReference>
<name>A0ABW4LDC7_9MICO</name>
<dbReference type="CDD" id="cd04301">
    <property type="entry name" value="NAT_SF"/>
    <property type="match status" value="1"/>
</dbReference>
<organism evidence="4 5">
    <name type="scientific">Amnibacterium endophyticum</name>
    <dbReference type="NCBI Taxonomy" id="2109337"/>
    <lineage>
        <taxon>Bacteria</taxon>
        <taxon>Bacillati</taxon>
        <taxon>Actinomycetota</taxon>
        <taxon>Actinomycetes</taxon>
        <taxon>Micrococcales</taxon>
        <taxon>Microbacteriaceae</taxon>
        <taxon>Amnibacterium</taxon>
    </lineage>
</organism>
<feature type="domain" description="N-acetyltransferase" evidence="3">
    <location>
        <begin position="4"/>
        <end position="149"/>
    </location>
</feature>
<gene>
    <name evidence="4" type="ORF">ACFSBI_08055</name>
</gene>
<proteinExistence type="predicted"/>
<protein>
    <submittedName>
        <fullName evidence="4">GNAT family N-acetyltransferase</fullName>
        <ecNumber evidence="4">2.3.1.-</ecNumber>
    </submittedName>
</protein>
<reference evidence="5" key="1">
    <citation type="journal article" date="2019" name="Int. J. Syst. Evol. Microbiol.">
        <title>The Global Catalogue of Microorganisms (GCM) 10K type strain sequencing project: providing services to taxonomists for standard genome sequencing and annotation.</title>
        <authorList>
            <consortium name="The Broad Institute Genomics Platform"/>
            <consortium name="The Broad Institute Genome Sequencing Center for Infectious Disease"/>
            <person name="Wu L."/>
            <person name="Ma J."/>
        </authorList>
    </citation>
    <scope>NUCLEOTIDE SEQUENCE [LARGE SCALE GENOMIC DNA]</scope>
    <source>
        <strain evidence="5">CGMCC 1.12471</strain>
    </source>
</reference>
<dbReference type="PANTHER" id="PTHR43877:SF2">
    <property type="entry name" value="AMINOALKYLPHOSPHONATE N-ACETYLTRANSFERASE-RELATED"/>
    <property type="match status" value="1"/>
</dbReference>
<dbReference type="Pfam" id="PF13508">
    <property type="entry name" value="Acetyltransf_7"/>
    <property type="match status" value="1"/>
</dbReference>
<evidence type="ECO:0000259" key="3">
    <source>
        <dbReference type="PROSITE" id="PS51186"/>
    </source>
</evidence>
<dbReference type="Proteomes" id="UP001597347">
    <property type="component" value="Unassembled WGS sequence"/>
</dbReference>
<evidence type="ECO:0000313" key="4">
    <source>
        <dbReference type="EMBL" id="MFD1721500.1"/>
    </source>
</evidence>
<dbReference type="RefSeq" id="WP_377933785.1">
    <property type="nucleotide sequence ID" value="NZ_JBHUEA010000010.1"/>
</dbReference>
<dbReference type="EC" id="2.3.1.-" evidence="4"/>
<dbReference type="GO" id="GO:0016746">
    <property type="term" value="F:acyltransferase activity"/>
    <property type="evidence" value="ECO:0007669"/>
    <property type="project" value="UniProtKB-KW"/>
</dbReference>
<keyword evidence="1 4" id="KW-0808">Transferase</keyword>
<evidence type="ECO:0000256" key="1">
    <source>
        <dbReference type="ARBA" id="ARBA00022679"/>
    </source>
</evidence>
<dbReference type="InterPro" id="IPR000182">
    <property type="entry name" value="GNAT_dom"/>
</dbReference>
<comment type="caution">
    <text evidence="4">The sequence shown here is derived from an EMBL/GenBank/DDBJ whole genome shotgun (WGS) entry which is preliminary data.</text>
</comment>
<dbReference type="EMBL" id="JBHUEA010000010">
    <property type="protein sequence ID" value="MFD1721500.1"/>
    <property type="molecule type" value="Genomic_DNA"/>
</dbReference>
<keyword evidence="2 4" id="KW-0012">Acyltransferase</keyword>